<reference evidence="1 2" key="1">
    <citation type="submission" date="2022-01" db="EMBL/GenBank/DDBJ databases">
        <title>Alkalihalobacillus sp. EGI L200015, a novel bacterium isolated from a salt lake sediment.</title>
        <authorList>
            <person name="Gao L."/>
            <person name="Fang B.-Z."/>
            <person name="Li W.-J."/>
        </authorList>
    </citation>
    <scope>NUCLEOTIDE SEQUENCE [LARGE SCALE GENOMIC DNA]</scope>
    <source>
        <strain evidence="1 2">KCTC 12718</strain>
    </source>
</reference>
<dbReference type="EMBL" id="JAKIJS010000001">
    <property type="protein sequence ID" value="MCF6137456.1"/>
    <property type="molecule type" value="Genomic_DNA"/>
</dbReference>
<gene>
    <name evidence="1" type="ORF">L2716_06915</name>
</gene>
<proteinExistence type="predicted"/>
<organism evidence="1 2">
    <name type="scientific">Pseudalkalibacillus berkeleyi</name>
    <dbReference type="NCBI Taxonomy" id="1069813"/>
    <lineage>
        <taxon>Bacteria</taxon>
        <taxon>Bacillati</taxon>
        <taxon>Bacillota</taxon>
        <taxon>Bacilli</taxon>
        <taxon>Bacillales</taxon>
        <taxon>Fictibacillaceae</taxon>
        <taxon>Pseudalkalibacillus</taxon>
    </lineage>
</organism>
<dbReference type="InterPro" id="IPR021516">
    <property type="entry name" value="DUF3179"/>
</dbReference>
<evidence type="ECO:0000313" key="2">
    <source>
        <dbReference type="Proteomes" id="UP001649381"/>
    </source>
</evidence>
<keyword evidence="2" id="KW-1185">Reference proteome</keyword>
<dbReference type="Proteomes" id="UP001649381">
    <property type="component" value="Unassembled WGS sequence"/>
</dbReference>
<name>A0ABS9H0B1_9BACL</name>
<sequence length="192" mass="21649">MNGKVHHFGPRGLYDGMVLISDDETNSYWNHVTGECVYGELEGERLQTFPIEHTTVKAAMNKYKDLKIALFNPSIKMKLLSFVMTRGKKKSFLPPGFEQTMGVLDDRLPKMSSGLGVILGEHQRFYPVDTVKSKGGTIYDSIHGRTVTVQLNPDAGVPQATFTDNQVEKPMQLFTRWYGFSLTYPNCEVYDG</sequence>
<comment type="caution">
    <text evidence="1">The sequence shown here is derived from an EMBL/GenBank/DDBJ whole genome shotgun (WGS) entry which is preliminary data.</text>
</comment>
<accession>A0ABS9H0B1</accession>
<dbReference type="Pfam" id="PF11376">
    <property type="entry name" value="DUF3179"/>
    <property type="match status" value="1"/>
</dbReference>
<protein>
    <submittedName>
        <fullName evidence="1">DUF3179 domain-containing protein</fullName>
    </submittedName>
</protein>
<evidence type="ECO:0000313" key="1">
    <source>
        <dbReference type="EMBL" id="MCF6137456.1"/>
    </source>
</evidence>